<dbReference type="InterPro" id="IPR029047">
    <property type="entry name" value="HSP70_peptide-bd_sf"/>
</dbReference>
<dbReference type="SUPFAM" id="SSF53067">
    <property type="entry name" value="Actin-like ATPase domain"/>
    <property type="match status" value="2"/>
</dbReference>
<dbReference type="SUPFAM" id="SSF100920">
    <property type="entry name" value="Heat shock protein 70kD (HSP70), peptide-binding domain"/>
    <property type="match status" value="1"/>
</dbReference>
<evidence type="ECO:0000256" key="9">
    <source>
        <dbReference type="ARBA" id="ARBA00023186"/>
    </source>
</evidence>
<dbReference type="PANTHER" id="PTHR19375">
    <property type="entry name" value="HEAT SHOCK PROTEIN 70KDA"/>
    <property type="match status" value="1"/>
</dbReference>
<keyword evidence="9" id="KW-0143">Chaperone</keyword>
<comment type="caution">
    <text evidence="14">The sequence shown here is derived from an EMBL/GenBank/DDBJ whole genome shotgun (WGS) entry which is preliminary data.</text>
</comment>
<evidence type="ECO:0000256" key="3">
    <source>
        <dbReference type="ARBA" id="ARBA00014415"/>
    </source>
</evidence>
<organism evidence="14 15">
    <name type="scientific">Lentibacillus kimchii</name>
    <dbReference type="NCBI Taxonomy" id="1542911"/>
    <lineage>
        <taxon>Bacteria</taxon>
        <taxon>Bacillati</taxon>
        <taxon>Bacillota</taxon>
        <taxon>Bacilli</taxon>
        <taxon>Bacillales</taxon>
        <taxon>Bacillaceae</taxon>
        <taxon>Lentibacillus</taxon>
    </lineage>
</organism>
<comment type="similarity">
    <text evidence="2 13">Belongs to the heat shock protein 70 family.</text>
</comment>
<gene>
    <name evidence="14" type="ORF">ACFQU8_09565</name>
</gene>
<dbReference type="CDD" id="cd24029">
    <property type="entry name" value="ASKHA_NBD_HSP70_DnaK_HscA_HscC"/>
    <property type="match status" value="1"/>
</dbReference>
<dbReference type="Gene3D" id="2.60.34.10">
    <property type="entry name" value="Substrate Binding Domain Of DNAk, Chain A, domain 1"/>
    <property type="match status" value="1"/>
</dbReference>
<evidence type="ECO:0000256" key="13">
    <source>
        <dbReference type="RuleBase" id="RU003322"/>
    </source>
</evidence>
<dbReference type="PRINTS" id="PR00301">
    <property type="entry name" value="HEATSHOCK70"/>
</dbReference>
<keyword evidence="8" id="KW-0346">Stress response</keyword>
<evidence type="ECO:0000256" key="8">
    <source>
        <dbReference type="ARBA" id="ARBA00023016"/>
    </source>
</evidence>
<comment type="function">
    <text evidence="1">Acts as a chaperone.</text>
</comment>
<dbReference type="Pfam" id="PF00012">
    <property type="entry name" value="HSP70"/>
    <property type="match status" value="1"/>
</dbReference>
<evidence type="ECO:0000256" key="7">
    <source>
        <dbReference type="ARBA" id="ARBA00022840"/>
    </source>
</evidence>
<dbReference type="InterPro" id="IPR018181">
    <property type="entry name" value="Heat_shock_70_CS"/>
</dbReference>
<evidence type="ECO:0000313" key="15">
    <source>
        <dbReference type="Proteomes" id="UP001596620"/>
    </source>
</evidence>
<evidence type="ECO:0000256" key="1">
    <source>
        <dbReference type="ARBA" id="ARBA00002290"/>
    </source>
</evidence>
<evidence type="ECO:0000256" key="12">
    <source>
        <dbReference type="ARBA" id="ARBA00033103"/>
    </source>
</evidence>
<evidence type="ECO:0000256" key="11">
    <source>
        <dbReference type="ARBA" id="ARBA00030945"/>
    </source>
</evidence>
<dbReference type="EMBL" id="JBHTGR010000030">
    <property type="protein sequence ID" value="MFC7747476.1"/>
    <property type="molecule type" value="Genomic_DNA"/>
</dbReference>
<sequence>MKVGIDLGTTNSAVSYINEHGSPEIVKNSDGERTTPSVILIEDQKAIIGMTAKEAAAFQSEDTIQFVKRQMGNNSFEFPLPGTDQLIGAVEASAFILKRIVQDAEQELGETITDVVITVPAYFDDAKRNATKEAAEMIGVNVLKIINEPTAAALAYYNLEEKTTDQNVAIYDLGGGTFDISIVNIQDNEVKVLATDGDANLGGFDFDNAIFNYVADAFEEETGLDLYDDDMAMQDLRDSTEKCKKSLTKRDKSLVAVSSQGQTIRKEITKTLFNDLIESYLARTSQIMEETIGESNLTWNDITKVLLVGGSTRTPAISDMIERLTGIEPSKDLNPDEVVALGAAVQASSIEPSDQDSRHHIVVRDVNSHSLGIITGDGQNPDENSIILERNTEIPCERSKSFVTVQDNQESVMVQVTEGEDEDPDYVTIIGTSEVALPDNLPMGSPLEINIAYDKNGIVHVGAKDLSNQVDLGEFVIERQSNLTQEEYEERQETMLAMEVE</sequence>
<keyword evidence="7 13" id="KW-0067">ATP-binding</keyword>
<evidence type="ECO:0000313" key="14">
    <source>
        <dbReference type="EMBL" id="MFC7747476.1"/>
    </source>
</evidence>
<evidence type="ECO:0000256" key="4">
    <source>
        <dbReference type="ARBA" id="ARBA00017249"/>
    </source>
</evidence>
<keyword evidence="5" id="KW-0597">Phosphoprotein</keyword>
<evidence type="ECO:0000256" key="5">
    <source>
        <dbReference type="ARBA" id="ARBA00022553"/>
    </source>
</evidence>
<evidence type="ECO:0000256" key="2">
    <source>
        <dbReference type="ARBA" id="ARBA00007381"/>
    </source>
</evidence>
<reference evidence="15" key="1">
    <citation type="journal article" date="2019" name="Int. J. Syst. Evol. Microbiol.">
        <title>The Global Catalogue of Microorganisms (GCM) 10K type strain sequencing project: providing services to taxonomists for standard genome sequencing and annotation.</title>
        <authorList>
            <consortium name="The Broad Institute Genomics Platform"/>
            <consortium name="The Broad Institute Genome Sequencing Center for Infectious Disease"/>
            <person name="Wu L."/>
            <person name="Ma J."/>
        </authorList>
    </citation>
    <scope>NUCLEOTIDE SEQUENCE [LARGE SCALE GENOMIC DNA]</scope>
    <source>
        <strain evidence="15">JCM 30234</strain>
    </source>
</reference>
<dbReference type="Gene3D" id="3.30.420.40">
    <property type="match status" value="2"/>
</dbReference>
<dbReference type="Gene3D" id="3.90.640.10">
    <property type="entry name" value="Actin, Chain A, domain 4"/>
    <property type="match status" value="1"/>
</dbReference>
<evidence type="ECO:0000256" key="10">
    <source>
        <dbReference type="ARBA" id="ARBA00030019"/>
    </source>
</evidence>
<dbReference type="Proteomes" id="UP001596620">
    <property type="component" value="Unassembled WGS sequence"/>
</dbReference>
<dbReference type="PROSITE" id="PS00329">
    <property type="entry name" value="HSP70_2"/>
    <property type="match status" value="1"/>
</dbReference>
<protein>
    <recommendedName>
        <fullName evidence="3">Chaperone protein DnaK</fullName>
    </recommendedName>
    <alternativeName>
        <fullName evidence="4">Chaperone protein dnaK</fullName>
    </alternativeName>
    <alternativeName>
        <fullName evidence="12">HSP70</fullName>
    </alternativeName>
    <alternativeName>
        <fullName evidence="11">Heat shock 70 kDa protein</fullName>
    </alternativeName>
    <alternativeName>
        <fullName evidence="10">Heat shock protein 70</fullName>
    </alternativeName>
</protein>
<keyword evidence="15" id="KW-1185">Reference proteome</keyword>
<keyword evidence="6 13" id="KW-0547">Nucleotide-binding</keyword>
<dbReference type="InterPro" id="IPR043129">
    <property type="entry name" value="ATPase_NBD"/>
</dbReference>
<proteinExistence type="inferred from homology"/>
<accession>A0ABW2UWQ0</accession>
<evidence type="ECO:0000256" key="6">
    <source>
        <dbReference type="ARBA" id="ARBA00022741"/>
    </source>
</evidence>
<dbReference type="InterPro" id="IPR013126">
    <property type="entry name" value="Hsp_70_fam"/>
</dbReference>
<name>A0ABW2UWQ0_9BACI</name>
<dbReference type="PROSITE" id="PS00297">
    <property type="entry name" value="HSP70_1"/>
    <property type="match status" value="1"/>
</dbReference>